<dbReference type="EMBL" id="LATX01001674">
    <property type="protein sequence ID" value="KTB39473.1"/>
    <property type="molecule type" value="Genomic_DNA"/>
</dbReference>
<sequence length="173" mass="18777">MNQWKWVPHPDIDDSRSLISRLTSKSRTLKGRLAAAPSETAKPSADDVLIYPEPTPSPNIKPKVEPVDSIAPIESTPPSTANSQDWNTILPNIAHSTCVADASKLSLVICLDTALTNEGLAALHTEGLVQVQTLCQMIVVMTMNLMTILEENAEGSEVDKGWDAEFLFVEADP</sequence>
<comment type="caution">
    <text evidence="1">The sequence shown here is derived from an EMBL/GenBank/DDBJ whole genome shotgun (WGS) entry which is preliminary data.</text>
</comment>
<proteinExistence type="predicted"/>
<organism evidence="1 2">
    <name type="scientific">Moniliophthora roreri</name>
    <name type="common">Frosty pod rot fungus</name>
    <name type="synonym">Monilia roreri</name>
    <dbReference type="NCBI Taxonomy" id="221103"/>
    <lineage>
        <taxon>Eukaryota</taxon>
        <taxon>Fungi</taxon>
        <taxon>Dikarya</taxon>
        <taxon>Basidiomycota</taxon>
        <taxon>Agaricomycotina</taxon>
        <taxon>Agaricomycetes</taxon>
        <taxon>Agaricomycetidae</taxon>
        <taxon>Agaricales</taxon>
        <taxon>Marasmiineae</taxon>
        <taxon>Marasmiaceae</taxon>
        <taxon>Moniliophthora</taxon>
    </lineage>
</organism>
<evidence type="ECO:0000313" key="1">
    <source>
        <dbReference type="EMBL" id="KTB39473.1"/>
    </source>
</evidence>
<gene>
    <name evidence="1" type="ORF">WG66_7951</name>
</gene>
<evidence type="ECO:0008006" key="3">
    <source>
        <dbReference type="Google" id="ProtNLM"/>
    </source>
</evidence>
<accession>A0A0W0FSY9</accession>
<protein>
    <recommendedName>
        <fullName evidence="3">Reverse transcriptase-rnase h-integrase</fullName>
    </recommendedName>
</protein>
<dbReference type="AlphaFoldDB" id="A0A0W0FSY9"/>
<reference evidence="1 2" key="1">
    <citation type="submission" date="2015-12" db="EMBL/GenBank/DDBJ databases">
        <title>Draft genome sequence of Moniliophthora roreri, the causal agent of frosty pod rot of cacao.</title>
        <authorList>
            <person name="Aime M.C."/>
            <person name="Diaz-Valderrama J.R."/>
            <person name="Kijpornyongpan T."/>
            <person name="Phillips-Mora W."/>
        </authorList>
    </citation>
    <scope>NUCLEOTIDE SEQUENCE [LARGE SCALE GENOMIC DNA]</scope>
    <source>
        <strain evidence="1 2">MCA 2952</strain>
    </source>
</reference>
<name>A0A0W0FSY9_MONRR</name>
<evidence type="ECO:0000313" key="2">
    <source>
        <dbReference type="Proteomes" id="UP000054988"/>
    </source>
</evidence>
<dbReference type="Proteomes" id="UP000054988">
    <property type="component" value="Unassembled WGS sequence"/>
</dbReference>